<evidence type="ECO:0000313" key="4">
    <source>
        <dbReference type="EMBL" id="MCG2622652.1"/>
    </source>
</evidence>
<dbReference type="InterPro" id="IPR015421">
    <property type="entry name" value="PyrdxlP-dep_Trfase_major"/>
</dbReference>
<dbReference type="Gene3D" id="3.90.1150.10">
    <property type="entry name" value="Aspartate Aminotransferase, domain 1"/>
    <property type="match status" value="1"/>
</dbReference>
<accession>A0ABS9L7J4</accession>
<keyword evidence="2" id="KW-0663">Pyridoxal phosphate</keyword>
<keyword evidence="5" id="KW-1185">Reference proteome</keyword>
<sequence length="454" mass="47487">MSTSFLSTILPAGRRSAALPLREVAGADLAVPLADGRQIRFANLDYAASAPALAGVAAHLQELLPYCASVHRGAGYTAQVSTAVYERARSTLRGFVGGRNGDQVVFTRNSTDALNLLSGCVPGEVLYLDIEHHANLLPWQRIPHRGIAAEPTIAGTLAALEAELALGRTSLLAVTGASHVTGELFPVAEAARLARRHGARILVDAAQLAAHRRIDMAADGIDYVVLSGNKLYAPFGAGALIGPGDWLDSGTPYLAGGGPVRRARLDTATWSTGPARHEAGSPNLMGVAALAKAAELLAELDTKAWYRHEEALRNYLVAGLEALPDVKVHRIFPGDAADAVGIVNFSIAGYDAGLAAAYLSAEHGVGVRDGKFCAHPLLNRLGLPSGSLRASFGIGSRLDDAARLIAGVDALLREGLGQDYVVEHDRWVPALETRPFPDWAPAMPGTAGAAPADS</sequence>
<organism evidence="4 5">
    <name type="scientific">Arthrobacter hankyongi</name>
    <dbReference type="NCBI Taxonomy" id="2904801"/>
    <lineage>
        <taxon>Bacteria</taxon>
        <taxon>Bacillati</taxon>
        <taxon>Actinomycetota</taxon>
        <taxon>Actinomycetes</taxon>
        <taxon>Micrococcales</taxon>
        <taxon>Micrococcaceae</taxon>
        <taxon>Arthrobacter</taxon>
    </lineage>
</organism>
<protein>
    <submittedName>
        <fullName evidence="4">Aminotransferase class V-fold PLP-dependent enzyme</fullName>
    </submittedName>
</protein>
<evidence type="ECO:0000256" key="1">
    <source>
        <dbReference type="ARBA" id="ARBA00001933"/>
    </source>
</evidence>
<comment type="caution">
    <text evidence="4">The sequence shown here is derived from an EMBL/GenBank/DDBJ whole genome shotgun (WGS) entry which is preliminary data.</text>
</comment>
<dbReference type="InterPro" id="IPR000192">
    <property type="entry name" value="Aminotrans_V_dom"/>
</dbReference>
<dbReference type="Pfam" id="PF00266">
    <property type="entry name" value="Aminotran_5"/>
    <property type="match status" value="1"/>
</dbReference>
<dbReference type="RefSeq" id="WP_237821172.1">
    <property type="nucleotide sequence ID" value="NZ_JAKLTQ010000008.1"/>
</dbReference>
<gene>
    <name evidence="4" type="ORF">LVY72_12120</name>
</gene>
<evidence type="ECO:0000313" key="5">
    <source>
        <dbReference type="Proteomes" id="UP001165368"/>
    </source>
</evidence>
<dbReference type="SUPFAM" id="SSF53383">
    <property type="entry name" value="PLP-dependent transferases"/>
    <property type="match status" value="1"/>
</dbReference>
<evidence type="ECO:0000256" key="2">
    <source>
        <dbReference type="ARBA" id="ARBA00022898"/>
    </source>
</evidence>
<dbReference type="Proteomes" id="UP001165368">
    <property type="component" value="Unassembled WGS sequence"/>
</dbReference>
<keyword evidence="4" id="KW-0032">Aminotransferase</keyword>
<dbReference type="PANTHER" id="PTHR43586">
    <property type="entry name" value="CYSTEINE DESULFURASE"/>
    <property type="match status" value="1"/>
</dbReference>
<evidence type="ECO:0000259" key="3">
    <source>
        <dbReference type="Pfam" id="PF00266"/>
    </source>
</evidence>
<proteinExistence type="predicted"/>
<feature type="domain" description="Aminotransferase class V" evidence="3">
    <location>
        <begin position="43"/>
        <end position="403"/>
    </location>
</feature>
<name>A0ABS9L7J4_9MICC</name>
<comment type="cofactor">
    <cofactor evidence="1">
        <name>pyridoxal 5'-phosphate</name>
        <dbReference type="ChEBI" id="CHEBI:597326"/>
    </cofactor>
</comment>
<dbReference type="PANTHER" id="PTHR43586:SF8">
    <property type="entry name" value="CYSTEINE DESULFURASE 1, CHLOROPLASTIC"/>
    <property type="match status" value="1"/>
</dbReference>
<dbReference type="InterPro" id="IPR015422">
    <property type="entry name" value="PyrdxlP-dep_Trfase_small"/>
</dbReference>
<keyword evidence="4" id="KW-0808">Transferase</keyword>
<dbReference type="Gene3D" id="3.40.640.10">
    <property type="entry name" value="Type I PLP-dependent aspartate aminotransferase-like (Major domain)"/>
    <property type="match status" value="1"/>
</dbReference>
<dbReference type="GO" id="GO:0008483">
    <property type="term" value="F:transaminase activity"/>
    <property type="evidence" value="ECO:0007669"/>
    <property type="project" value="UniProtKB-KW"/>
</dbReference>
<reference evidence="4" key="1">
    <citation type="submission" date="2022-01" db="EMBL/GenBank/DDBJ databases">
        <authorList>
            <person name="Jo J.-H."/>
            <person name="Im W.-T."/>
        </authorList>
    </citation>
    <scope>NUCLEOTIDE SEQUENCE</scope>
    <source>
        <strain evidence="4">I2-34</strain>
    </source>
</reference>
<dbReference type="InterPro" id="IPR015424">
    <property type="entry name" value="PyrdxlP-dep_Trfase"/>
</dbReference>
<dbReference type="EMBL" id="JAKLTQ010000008">
    <property type="protein sequence ID" value="MCG2622652.1"/>
    <property type="molecule type" value="Genomic_DNA"/>
</dbReference>